<reference evidence="1" key="1">
    <citation type="submission" date="2022-05" db="EMBL/GenBank/DDBJ databases">
        <title>Comparative Genomics of Spacecraft Associated Microbes.</title>
        <authorList>
            <person name="Tran M.T."/>
            <person name="Wright A."/>
            <person name="Seuylemezian A."/>
            <person name="Eisen J."/>
            <person name="Coil D."/>
        </authorList>
    </citation>
    <scope>NUCLEOTIDE SEQUENCE</scope>
    <source>
        <strain evidence="1">FAIRING 10M-2.2</strain>
    </source>
</reference>
<comment type="caution">
    <text evidence="1">The sequence shown here is derived from an EMBL/GenBank/DDBJ whole genome shotgun (WGS) entry which is preliminary data.</text>
</comment>
<accession>A0ACC6A7L3</accession>
<evidence type="ECO:0000313" key="1">
    <source>
        <dbReference type="EMBL" id="MCM3736446.1"/>
    </source>
</evidence>
<proteinExistence type="predicted"/>
<keyword evidence="2" id="KW-1185">Reference proteome</keyword>
<dbReference type="EMBL" id="JAMBOP010000012">
    <property type="protein sequence ID" value="MCM3736446.1"/>
    <property type="molecule type" value="Genomic_DNA"/>
</dbReference>
<dbReference type="Proteomes" id="UP001202289">
    <property type="component" value="Unassembled WGS sequence"/>
</dbReference>
<organism evidence="1 2">
    <name type="scientific">Bacillus cytotoxicus</name>
    <dbReference type="NCBI Taxonomy" id="580165"/>
    <lineage>
        <taxon>Bacteria</taxon>
        <taxon>Bacillati</taxon>
        <taxon>Bacillota</taxon>
        <taxon>Bacilli</taxon>
        <taxon>Bacillales</taxon>
        <taxon>Bacillaceae</taxon>
        <taxon>Bacillus</taxon>
        <taxon>Bacillus cereus group</taxon>
    </lineage>
</organism>
<protein>
    <submittedName>
        <fullName evidence="1">HK97 gp10 family phage protein</fullName>
    </submittedName>
</protein>
<gene>
    <name evidence="1" type="ORF">M3215_11580</name>
</gene>
<evidence type="ECO:0000313" key="2">
    <source>
        <dbReference type="Proteomes" id="UP001202289"/>
    </source>
</evidence>
<sequence length="125" mass="13854">MADIELLGMDQLLAQLSQLGVHGEKIGKDAVKSGAEIVKESMEDVNRSNKKQPHIQDNIEVKISKVDGEYTAKILPNKEVAWRAHFLEFGTSKMSAKPFIEKSLTDNKSKVNNAMMDTIRDGLGL</sequence>
<name>A0ACC6A7L3_9BACI</name>